<dbReference type="WBParaSite" id="Minc3s01481g24163">
    <property type="protein sequence ID" value="Minc3s01481g24163"/>
    <property type="gene ID" value="Minc3s01481g24163"/>
</dbReference>
<sequence length="499" mass="57462">MFNDQARFGGIAALCDDNSIVGKKGKIGNPIREMTNGEIKNGDAKIRLHLYTECIDNFFNKDRGLFRMKNSKPLELSEINKKLLRAFLLTKPLYISTIMYESIQNKDTNALLEIVSTQKLEDLNVAMKIMIALHPDLKLVKMVNDKVDFKVFSKGQSVLDGEKVEQFLNWRFDPNCNEKPTEDKIGWLNNPMKKIQNYMKNTKQRCLENPTISHYMEMLENKKEVNNFFLLRLNCAMKAFENQKQEKSSLHVDALIQTLLLSYSIDEESITHLLKVNEKKELEDKINNAYFNLQGWNDKVFKYACKRLLNLENASQVMSYNRFIEHYGENIVAFTNALTNVENLVNIKIDNKNIIITNDKLFNELNKVTGSSILKDLIGKVNVSISRQLDTLITGKINEQKKNDLIVFISNHLRAAYLALSLALNHVVEKVDDNGIKVKVIVLKISNEQLDKIKSIDFDSIKKLLDEISIKLSKQHSDFVNDLINEMINLINDVNFKCE</sequence>
<keyword evidence="1" id="KW-1185">Reference proteome</keyword>
<organism evidence="1 2">
    <name type="scientific">Meloidogyne incognita</name>
    <name type="common">Southern root-knot nematode worm</name>
    <name type="synonym">Oxyuris incognita</name>
    <dbReference type="NCBI Taxonomy" id="6306"/>
    <lineage>
        <taxon>Eukaryota</taxon>
        <taxon>Metazoa</taxon>
        <taxon>Ecdysozoa</taxon>
        <taxon>Nematoda</taxon>
        <taxon>Chromadorea</taxon>
        <taxon>Rhabditida</taxon>
        <taxon>Tylenchina</taxon>
        <taxon>Tylenchomorpha</taxon>
        <taxon>Tylenchoidea</taxon>
        <taxon>Meloidogynidae</taxon>
        <taxon>Meloidogyninae</taxon>
        <taxon>Meloidogyne</taxon>
        <taxon>Meloidogyne incognita group</taxon>
    </lineage>
</organism>
<accession>A0A914M9K1</accession>
<dbReference type="Proteomes" id="UP000887563">
    <property type="component" value="Unplaced"/>
</dbReference>
<evidence type="ECO:0000313" key="2">
    <source>
        <dbReference type="WBParaSite" id="Minc3s01481g24163"/>
    </source>
</evidence>
<name>A0A914M9K1_MELIC</name>
<reference evidence="2" key="1">
    <citation type="submission" date="2022-11" db="UniProtKB">
        <authorList>
            <consortium name="WormBaseParasite"/>
        </authorList>
    </citation>
    <scope>IDENTIFICATION</scope>
</reference>
<dbReference type="AlphaFoldDB" id="A0A914M9K1"/>
<protein>
    <submittedName>
        <fullName evidence="2">Uncharacterized protein</fullName>
    </submittedName>
</protein>
<evidence type="ECO:0000313" key="1">
    <source>
        <dbReference type="Proteomes" id="UP000887563"/>
    </source>
</evidence>
<proteinExistence type="predicted"/>